<evidence type="ECO:0000256" key="1">
    <source>
        <dbReference type="SAM" id="Phobius"/>
    </source>
</evidence>
<dbReference type="EMBL" id="CP012850">
    <property type="protein sequence ID" value="ALI36955.1"/>
    <property type="molecule type" value="Genomic_DNA"/>
</dbReference>
<name>A0A654M0H0_9ARCH</name>
<keyword evidence="1" id="KW-1133">Transmembrane helix</keyword>
<keyword evidence="3" id="KW-1185">Reference proteome</keyword>
<dbReference type="KEGG" id="taa:NMY3_02765"/>
<proteinExistence type="predicted"/>
<evidence type="ECO:0000313" key="2">
    <source>
        <dbReference type="EMBL" id="ALI36955.1"/>
    </source>
</evidence>
<sequence length="76" mass="8705">MTKFSRKSGRWWFVFGSILIIMGIIFQLQSISLIGPSSSFMYSNHDWTLNGYIIIGTGIIVLVIGIYVKTVRYKKL</sequence>
<gene>
    <name evidence="2" type="ORF">NMY3_02765</name>
</gene>
<reference evidence="3" key="1">
    <citation type="submission" date="2015-10" db="EMBL/GenBank/DDBJ databases">
        <title>Niche specialization of a soil ammonia-oxidizing archaeon, Candidatus Nitrosocosmicus oleophilus.</title>
        <authorList>
            <person name="Jung M.-Y."/>
            <person name="Rhee S.-K."/>
        </authorList>
    </citation>
    <scope>NUCLEOTIDE SEQUENCE [LARGE SCALE GENOMIC DNA]</scope>
    <source>
        <strain evidence="3">MY3</strain>
    </source>
</reference>
<evidence type="ECO:0000313" key="3">
    <source>
        <dbReference type="Proteomes" id="UP000058925"/>
    </source>
</evidence>
<accession>A0A654M0H0</accession>
<feature type="transmembrane region" description="Helical" evidence="1">
    <location>
        <begin position="47"/>
        <end position="68"/>
    </location>
</feature>
<keyword evidence="1" id="KW-0812">Transmembrane</keyword>
<dbReference type="AlphaFoldDB" id="A0A654M0H0"/>
<organism evidence="2 3">
    <name type="scientific">Candidatus Nitrosocosmicus oleophilus</name>
    <dbReference type="NCBI Taxonomy" id="1353260"/>
    <lineage>
        <taxon>Archaea</taxon>
        <taxon>Nitrososphaerota</taxon>
        <taxon>Nitrososphaeria</taxon>
        <taxon>Nitrososphaerales</taxon>
        <taxon>Nitrososphaeraceae</taxon>
        <taxon>Candidatus Nitrosocosmicus</taxon>
    </lineage>
</organism>
<keyword evidence="1" id="KW-0472">Membrane</keyword>
<feature type="transmembrane region" description="Helical" evidence="1">
    <location>
        <begin position="12"/>
        <end position="35"/>
    </location>
</feature>
<dbReference type="Proteomes" id="UP000058925">
    <property type="component" value="Chromosome"/>
</dbReference>
<protein>
    <submittedName>
        <fullName evidence="2">Uncharacterized protein</fullName>
    </submittedName>
</protein>